<comment type="catalytic activity">
    <reaction evidence="9 10">
        <text>XTP + H2O = XMP + diphosphate + H(+)</text>
        <dbReference type="Rhea" id="RHEA:28610"/>
        <dbReference type="ChEBI" id="CHEBI:15377"/>
        <dbReference type="ChEBI" id="CHEBI:15378"/>
        <dbReference type="ChEBI" id="CHEBI:33019"/>
        <dbReference type="ChEBI" id="CHEBI:57464"/>
        <dbReference type="ChEBI" id="CHEBI:61314"/>
        <dbReference type="EC" id="3.6.1.66"/>
    </reaction>
</comment>
<feature type="binding site" evidence="10">
    <location>
        <begin position="9"/>
        <end position="14"/>
    </location>
    <ligand>
        <name>substrate</name>
    </ligand>
</feature>
<dbReference type="GO" id="GO:0017111">
    <property type="term" value="F:ribonucleoside triphosphate phosphatase activity"/>
    <property type="evidence" value="ECO:0007669"/>
    <property type="project" value="InterPro"/>
</dbReference>
<evidence type="ECO:0000256" key="2">
    <source>
        <dbReference type="ARBA" id="ARBA00011738"/>
    </source>
</evidence>
<proteinExistence type="inferred from homology"/>
<keyword evidence="6 10" id="KW-0460">Magnesium</keyword>
<name>A0A4R1MEF0_9FIRM</name>
<dbReference type="GO" id="GO:0036222">
    <property type="term" value="F:XTP diphosphatase activity"/>
    <property type="evidence" value="ECO:0007669"/>
    <property type="project" value="UniProtKB-UniRule"/>
</dbReference>
<keyword evidence="7 10" id="KW-0546">Nucleotide metabolism</keyword>
<dbReference type="Gene3D" id="3.90.950.10">
    <property type="match status" value="1"/>
</dbReference>
<dbReference type="NCBIfam" id="TIGR00042">
    <property type="entry name" value="RdgB/HAM1 family non-canonical purine NTP pyrophosphatase"/>
    <property type="match status" value="1"/>
</dbReference>
<evidence type="ECO:0000256" key="6">
    <source>
        <dbReference type="ARBA" id="ARBA00022842"/>
    </source>
</evidence>
<organism evidence="12 13">
    <name type="scientific">Natranaerovirga hydrolytica</name>
    <dbReference type="NCBI Taxonomy" id="680378"/>
    <lineage>
        <taxon>Bacteria</taxon>
        <taxon>Bacillati</taxon>
        <taxon>Bacillota</taxon>
        <taxon>Clostridia</taxon>
        <taxon>Lachnospirales</taxon>
        <taxon>Natranaerovirgaceae</taxon>
        <taxon>Natranaerovirga</taxon>
    </lineage>
</organism>
<dbReference type="PANTHER" id="PTHR11067">
    <property type="entry name" value="INOSINE TRIPHOSPHATE PYROPHOSPHATASE/HAM1 PROTEIN"/>
    <property type="match status" value="1"/>
</dbReference>
<dbReference type="GO" id="GO:0009146">
    <property type="term" value="P:purine nucleoside triphosphate catabolic process"/>
    <property type="evidence" value="ECO:0007669"/>
    <property type="project" value="UniProtKB-UniRule"/>
</dbReference>
<dbReference type="InterPro" id="IPR029001">
    <property type="entry name" value="ITPase-like_fam"/>
</dbReference>
<evidence type="ECO:0000256" key="3">
    <source>
        <dbReference type="ARBA" id="ARBA00022723"/>
    </source>
</evidence>
<comment type="function">
    <text evidence="10">Pyrophosphatase that catalyzes the hydrolysis of nucleoside triphosphates to their monophosphate derivatives, with a high preference for the non-canonical purine nucleotides XTP (xanthosine triphosphate), dITP (deoxyinosine triphosphate) and ITP. Seems to function as a house-cleaning enzyme that removes non-canonical purine nucleotides from the nucleotide pool, thus preventing their incorporation into DNA/RNA and avoiding chromosomal lesions.</text>
</comment>
<dbReference type="Pfam" id="PF01725">
    <property type="entry name" value="Ham1p_like"/>
    <property type="match status" value="1"/>
</dbReference>
<gene>
    <name evidence="12" type="ORF">EDC19_2259</name>
</gene>
<dbReference type="InterPro" id="IPR002637">
    <property type="entry name" value="RdgB/HAM1"/>
</dbReference>
<feature type="active site" description="Proton acceptor" evidence="10">
    <location>
        <position position="71"/>
    </location>
</feature>
<feature type="binding site" evidence="10">
    <location>
        <begin position="182"/>
        <end position="183"/>
    </location>
    <ligand>
        <name>substrate</name>
    </ligand>
</feature>
<dbReference type="GO" id="GO:0009117">
    <property type="term" value="P:nucleotide metabolic process"/>
    <property type="evidence" value="ECO:0007669"/>
    <property type="project" value="UniProtKB-KW"/>
</dbReference>
<accession>A0A4R1MEF0</accession>
<keyword evidence="4 10" id="KW-0547">Nucleotide-binding</keyword>
<dbReference type="OrthoDB" id="9807456at2"/>
<sequence>MRYNIIFATHNEGKVKEVKMILNDKKFAVKSLKEANINQEVVEDGKTFEENAIKKAKEFMETTGTIVMADDSGLEIDYLNKKPGVYSARYGGEDTPYHIKNQMILEELKGIPEDKRTARFVSVIATAFPNGDILTTRGTIEGIIGFEAKGNGGFGYDPIFYVPELERTTAEMTLEQKNAISHRGKALEKMKEKLFDYLK</sequence>
<feature type="binding site" evidence="10">
    <location>
        <position position="72"/>
    </location>
    <ligand>
        <name>substrate</name>
    </ligand>
</feature>
<evidence type="ECO:0000256" key="5">
    <source>
        <dbReference type="ARBA" id="ARBA00022801"/>
    </source>
</evidence>
<comment type="similarity">
    <text evidence="1 10 11">Belongs to the HAM1 NTPase family.</text>
</comment>
<comment type="subunit">
    <text evidence="2 10">Homodimer.</text>
</comment>
<keyword evidence="5 10" id="KW-0378">Hydrolase</keyword>
<comment type="cofactor">
    <cofactor evidence="10">
        <name>Mg(2+)</name>
        <dbReference type="ChEBI" id="CHEBI:18420"/>
    </cofactor>
    <text evidence="10">Binds 1 Mg(2+) ion per subunit.</text>
</comment>
<dbReference type="EC" id="3.6.1.66" evidence="10"/>
<evidence type="ECO:0000313" key="12">
    <source>
        <dbReference type="EMBL" id="TCK90497.1"/>
    </source>
</evidence>
<dbReference type="Proteomes" id="UP000294545">
    <property type="component" value="Unassembled WGS sequence"/>
</dbReference>
<keyword evidence="13" id="KW-1185">Reference proteome</keyword>
<comment type="catalytic activity">
    <reaction evidence="8 10">
        <text>dITP + H2O = dIMP + diphosphate + H(+)</text>
        <dbReference type="Rhea" id="RHEA:28342"/>
        <dbReference type="ChEBI" id="CHEBI:15377"/>
        <dbReference type="ChEBI" id="CHEBI:15378"/>
        <dbReference type="ChEBI" id="CHEBI:33019"/>
        <dbReference type="ChEBI" id="CHEBI:61194"/>
        <dbReference type="ChEBI" id="CHEBI:61382"/>
        <dbReference type="EC" id="3.6.1.66"/>
    </reaction>
</comment>
<evidence type="ECO:0000256" key="4">
    <source>
        <dbReference type="ARBA" id="ARBA00022741"/>
    </source>
</evidence>
<dbReference type="PANTHER" id="PTHR11067:SF9">
    <property type="entry name" value="INOSINE TRIPHOSPHATE PYROPHOSPHATASE"/>
    <property type="match status" value="1"/>
</dbReference>
<dbReference type="GO" id="GO:0035870">
    <property type="term" value="F:dITP diphosphatase activity"/>
    <property type="evidence" value="ECO:0007669"/>
    <property type="project" value="UniProtKB-UniRule"/>
</dbReference>
<dbReference type="InterPro" id="IPR020922">
    <property type="entry name" value="dITP/XTP_pyrophosphatase"/>
</dbReference>
<evidence type="ECO:0000256" key="9">
    <source>
        <dbReference type="ARBA" id="ARBA00052017"/>
    </source>
</evidence>
<dbReference type="GO" id="GO:0036220">
    <property type="term" value="F:ITP diphosphatase activity"/>
    <property type="evidence" value="ECO:0007669"/>
    <property type="project" value="UniProtKB-UniRule"/>
</dbReference>
<evidence type="ECO:0000256" key="7">
    <source>
        <dbReference type="ARBA" id="ARBA00023080"/>
    </source>
</evidence>
<protein>
    <recommendedName>
        <fullName evidence="10">dITP/XTP pyrophosphatase</fullName>
        <ecNumber evidence="10">3.6.1.66</ecNumber>
    </recommendedName>
    <alternativeName>
        <fullName evidence="10">Non-canonical purine NTP pyrophosphatase</fullName>
    </alternativeName>
    <alternativeName>
        <fullName evidence="10">Non-standard purine NTP pyrophosphatase</fullName>
    </alternativeName>
    <alternativeName>
        <fullName evidence="10">Nucleoside-triphosphate diphosphatase</fullName>
    </alternativeName>
    <alternativeName>
        <fullName evidence="10">Nucleoside-triphosphate pyrophosphatase</fullName>
        <shortName evidence="10">NTPase</shortName>
    </alternativeName>
</protein>
<dbReference type="FunFam" id="3.90.950.10:FF:000001">
    <property type="entry name" value="dITP/XTP pyrophosphatase"/>
    <property type="match status" value="1"/>
</dbReference>
<dbReference type="GO" id="GO:0005829">
    <property type="term" value="C:cytosol"/>
    <property type="evidence" value="ECO:0007669"/>
    <property type="project" value="TreeGrafter"/>
</dbReference>
<evidence type="ECO:0000256" key="1">
    <source>
        <dbReference type="ARBA" id="ARBA00008023"/>
    </source>
</evidence>
<dbReference type="AlphaFoldDB" id="A0A4R1MEF0"/>
<dbReference type="CDD" id="cd00515">
    <property type="entry name" value="HAM1"/>
    <property type="match status" value="1"/>
</dbReference>
<feature type="binding site" evidence="10">
    <location>
        <begin position="154"/>
        <end position="157"/>
    </location>
    <ligand>
        <name>substrate</name>
    </ligand>
</feature>
<comment type="catalytic activity">
    <reaction evidence="10">
        <text>ITP + H2O = IMP + diphosphate + H(+)</text>
        <dbReference type="Rhea" id="RHEA:29399"/>
        <dbReference type="ChEBI" id="CHEBI:15377"/>
        <dbReference type="ChEBI" id="CHEBI:15378"/>
        <dbReference type="ChEBI" id="CHEBI:33019"/>
        <dbReference type="ChEBI" id="CHEBI:58053"/>
        <dbReference type="ChEBI" id="CHEBI:61402"/>
        <dbReference type="EC" id="3.6.1.66"/>
    </reaction>
</comment>
<comment type="caution">
    <text evidence="10">Lacks conserved residue(s) required for the propagation of feature annotation.</text>
</comment>
<dbReference type="RefSeq" id="WP_132282948.1">
    <property type="nucleotide sequence ID" value="NZ_SMGQ01000015.1"/>
</dbReference>
<dbReference type="GO" id="GO:0046872">
    <property type="term" value="F:metal ion binding"/>
    <property type="evidence" value="ECO:0007669"/>
    <property type="project" value="UniProtKB-KW"/>
</dbReference>
<evidence type="ECO:0000256" key="11">
    <source>
        <dbReference type="RuleBase" id="RU003781"/>
    </source>
</evidence>
<reference evidence="12 13" key="1">
    <citation type="submission" date="2019-03" db="EMBL/GenBank/DDBJ databases">
        <title>Genomic Encyclopedia of Type Strains, Phase IV (KMG-IV): sequencing the most valuable type-strain genomes for metagenomic binning, comparative biology and taxonomic classification.</title>
        <authorList>
            <person name="Goeker M."/>
        </authorList>
    </citation>
    <scope>NUCLEOTIDE SEQUENCE [LARGE SCALE GENOMIC DNA]</scope>
    <source>
        <strain evidence="12 13">DSM 24176</strain>
    </source>
</reference>
<feature type="binding site" evidence="10">
    <location>
        <position position="71"/>
    </location>
    <ligand>
        <name>Mg(2+)</name>
        <dbReference type="ChEBI" id="CHEBI:18420"/>
    </ligand>
</feature>
<dbReference type="EMBL" id="SMGQ01000015">
    <property type="protein sequence ID" value="TCK90497.1"/>
    <property type="molecule type" value="Genomic_DNA"/>
</dbReference>
<evidence type="ECO:0000256" key="10">
    <source>
        <dbReference type="HAMAP-Rule" id="MF_01405"/>
    </source>
</evidence>
<dbReference type="SUPFAM" id="SSF52972">
    <property type="entry name" value="ITPase-like"/>
    <property type="match status" value="1"/>
</dbReference>
<keyword evidence="3 10" id="KW-0479">Metal-binding</keyword>
<dbReference type="GO" id="GO:0000166">
    <property type="term" value="F:nucleotide binding"/>
    <property type="evidence" value="ECO:0007669"/>
    <property type="project" value="UniProtKB-KW"/>
</dbReference>
<evidence type="ECO:0000313" key="13">
    <source>
        <dbReference type="Proteomes" id="UP000294545"/>
    </source>
</evidence>
<comment type="caution">
    <text evidence="12">The sequence shown here is derived from an EMBL/GenBank/DDBJ whole genome shotgun (WGS) entry which is preliminary data.</text>
</comment>
<feature type="binding site" evidence="10">
    <location>
        <position position="177"/>
    </location>
    <ligand>
        <name>substrate</name>
    </ligand>
</feature>
<dbReference type="NCBIfam" id="NF011397">
    <property type="entry name" value="PRK14822.1"/>
    <property type="match status" value="1"/>
</dbReference>
<dbReference type="HAMAP" id="MF_01405">
    <property type="entry name" value="Non_canon_purine_NTPase"/>
    <property type="match status" value="1"/>
</dbReference>
<evidence type="ECO:0000256" key="8">
    <source>
        <dbReference type="ARBA" id="ARBA00051875"/>
    </source>
</evidence>